<evidence type="ECO:0000256" key="2">
    <source>
        <dbReference type="ARBA" id="ARBA00023125"/>
    </source>
</evidence>
<dbReference type="CDD" id="cd17535">
    <property type="entry name" value="REC_NarL-like"/>
    <property type="match status" value="1"/>
</dbReference>
<accession>A0A0G3GB63</accession>
<dbReference type="InterPro" id="IPR000792">
    <property type="entry name" value="Tscrpt_reg_LuxR_C"/>
</dbReference>
<dbReference type="PROSITE" id="PS50110">
    <property type="entry name" value="RESPONSE_REGULATORY"/>
    <property type="match status" value="1"/>
</dbReference>
<dbReference type="Gene3D" id="1.10.10.10">
    <property type="entry name" value="Winged helix-like DNA-binding domain superfamily/Winged helix DNA-binding domain"/>
    <property type="match status" value="1"/>
</dbReference>
<name>A0A0G3GB63_9PSED</name>
<evidence type="ECO:0000313" key="6">
    <source>
        <dbReference type="EMBL" id="AKJ98470.1"/>
    </source>
</evidence>
<dbReference type="AlphaFoldDB" id="A0A0G3GB63"/>
<reference evidence="7" key="2">
    <citation type="submission" date="2015-03" db="EMBL/GenBank/DDBJ databases">
        <authorList>
            <person name="Deng P."/>
            <person name="Lu S."/>
        </authorList>
    </citation>
    <scope>NUCLEOTIDE SEQUENCE [LARGE SCALE GENOMIC DNA]</scope>
    <source>
        <strain evidence="7">UFB2</strain>
    </source>
</reference>
<dbReference type="InterPro" id="IPR001789">
    <property type="entry name" value="Sig_transdc_resp-reg_receiver"/>
</dbReference>
<dbReference type="PRINTS" id="PR00038">
    <property type="entry name" value="HTHLUXR"/>
</dbReference>
<dbReference type="EMBL" id="CP011020">
    <property type="protein sequence ID" value="AKJ98470.1"/>
    <property type="molecule type" value="Genomic_DNA"/>
</dbReference>
<sequence>MSHRHPADKPVRIILADDHPVVLAGIEMTLVQLGFAIVATARNPDELIQHLQRTPCDLVISDYSMPDGQFPDGLALMGYLKRHHHGCPLIVITMLRNTSVLQALLNGGVNGLFDKRSPLRNLKRAILAVIQGQRYVCPGFAALVQAQPLAVAGPEAASVSLSERELEVVRLFVRGMSGRQIAAQLNRSEKTISRQKRTAMDKLGLGHDGGLVEFARVSGLG</sequence>
<feature type="modified residue" description="4-aspartylphosphate" evidence="3">
    <location>
        <position position="62"/>
    </location>
</feature>
<evidence type="ECO:0000313" key="7">
    <source>
        <dbReference type="Proteomes" id="UP000035212"/>
    </source>
</evidence>
<dbReference type="InterPro" id="IPR016032">
    <property type="entry name" value="Sig_transdc_resp-reg_C-effctor"/>
</dbReference>
<dbReference type="PANTHER" id="PTHR43214">
    <property type="entry name" value="TWO-COMPONENT RESPONSE REGULATOR"/>
    <property type="match status" value="1"/>
</dbReference>
<dbReference type="SUPFAM" id="SSF46894">
    <property type="entry name" value="C-terminal effector domain of the bipartite response regulators"/>
    <property type="match status" value="1"/>
</dbReference>
<protein>
    <submittedName>
        <fullName evidence="6">LuxR family transcriptional regulator</fullName>
    </submittedName>
</protein>
<dbReference type="InterPro" id="IPR011006">
    <property type="entry name" value="CheY-like_superfamily"/>
</dbReference>
<dbReference type="SMART" id="SM00448">
    <property type="entry name" value="REC"/>
    <property type="match status" value="1"/>
</dbReference>
<dbReference type="InterPro" id="IPR039420">
    <property type="entry name" value="WalR-like"/>
</dbReference>
<proteinExistence type="predicted"/>
<dbReference type="PANTHER" id="PTHR43214:SF17">
    <property type="entry name" value="TRANSCRIPTIONAL REGULATORY PROTEIN RCSB"/>
    <property type="match status" value="1"/>
</dbReference>
<dbReference type="SMART" id="SM00421">
    <property type="entry name" value="HTH_LUXR"/>
    <property type="match status" value="1"/>
</dbReference>
<gene>
    <name evidence="6" type="ORF">VM99_10525</name>
</gene>
<evidence type="ECO:0000256" key="1">
    <source>
        <dbReference type="ARBA" id="ARBA00022553"/>
    </source>
</evidence>
<dbReference type="GO" id="GO:0000160">
    <property type="term" value="P:phosphorelay signal transduction system"/>
    <property type="evidence" value="ECO:0007669"/>
    <property type="project" value="InterPro"/>
</dbReference>
<keyword evidence="1 3" id="KW-0597">Phosphoprotein</keyword>
<dbReference type="Proteomes" id="UP000035212">
    <property type="component" value="Chromosome"/>
</dbReference>
<dbReference type="Gene3D" id="3.40.50.2300">
    <property type="match status" value="1"/>
</dbReference>
<organism evidence="6 7">
    <name type="scientific">Pseudomonas chlororaphis</name>
    <dbReference type="NCBI Taxonomy" id="587753"/>
    <lineage>
        <taxon>Bacteria</taxon>
        <taxon>Pseudomonadati</taxon>
        <taxon>Pseudomonadota</taxon>
        <taxon>Gammaproteobacteria</taxon>
        <taxon>Pseudomonadales</taxon>
        <taxon>Pseudomonadaceae</taxon>
        <taxon>Pseudomonas</taxon>
    </lineage>
</organism>
<dbReference type="Pfam" id="PF00196">
    <property type="entry name" value="GerE"/>
    <property type="match status" value="1"/>
</dbReference>
<evidence type="ECO:0000259" key="4">
    <source>
        <dbReference type="PROSITE" id="PS50043"/>
    </source>
</evidence>
<dbReference type="GO" id="GO:0003677">
    <property type="term" value="F:DNA binding"/>
    <property type="evidence" value="ECO:0007669"/>
    <property type="project" value="UniProtKB-KW"/>
</dbReference>
<dbReference type="InterPro" id="IPR058245">
    <property type="entry name" value="NreC/VraR/RcsB-like_REC"/>
</dbReference>
<keyword evidence="2" id="KW-0238">DNA-binding</keyword>
<feature type="domain" description="Response regulatory" evidence="5">
    <location>
        <begin position="12"/>
        <end position="130"/>
    </location>
</feature>
<dbReference type="GO" id="GO:0006355">
    <property type="term" value="P:regulation of DNA-templated transcription"/>
    <property type="evidence" value="ECO:0007669"/>
    <property type="project" value="InterPro"/>
</dbReference>
<dbReference type="PROSITE" id="PS50043">
    <property type="entry name" value="HTH_LUXR_2"/>
    <property type="match status" value="1"/>
</dbReference>
<dbReference type="InterPro" id="IPR036388">
    <property type="entry name" value="WH-like_DNA-bd_sf"/>
</dbReference>
<dbReference type="Pfam" id="PF00072">
    <property type="entry name" value="Response_reg"/>
    <property type="match status" value="1"/>
</dbReference>
<dbReference type="PATRIC" id="fig|587753.11.peg.2147"/>
<reference evidence="6 7" key="1">
    <citation type="journal article" date="2015" name="Stand. Genomic Sci.">
        <title>Complete genome of Pseudomonas chlororaphis strain UFB2, a soil bacterium with antibacterial activity against bacterial canker pathogen of tomato.</title>
        <authorList>
            <person name="Deng P."/>
            <person name="Wang X."/>
            <person name="Baird S.M."/>
            <person name="Lu S.E."/>
        </authorList>
    </citation>
    <scope>NUCLEOTIDE SEQUENCE [LARGE SCALE GENOMIC DNA]</scope>
    <source>
        <strain evidence="6 7">UFB2</strain>
    </source>
</reference>
<evidence type="ECO:0000256" key="3">
    <source>
        <dbReference type="PROSITE-ProRule" id="PRU00169"/>
    </source>
</evidence>
<feature type="domain" description="HTH luxR-type" evidence="4">
    <location>
        <begin position="154"/>
        <end position="219"/>
    </location>
</feature>
<evidence type="ECO:0000259" key="5">
    <source>
        <dbReference type="PROSITE" id="PS50110"/>
    </source>
</evidence>
<dbReference type="SUPFAM" id="SSF52172">
    <property type="entry name" value="CheY-like"/>
    <property type="match status" value="1"/>
</dbReference>
<dbReference type="CDD" id="cd06170">
    <property type="entry name" value="LuxR_C_like"/>
    <property type="match status" value="1"/>
</dbReference>